<comment type="caution">
    <text evidence="1">The sequence shown here is derived from an EMBL/GenBank/DDBJ whole genome shotgun (WGS) entry which is preliminary data.</text>
</comment>
<reference evidence="1" key="1">
    <citation type="journal article" date="2015" name="Nature">
        <title>Complex archaea that bridge the gap between prokaryotes and eukaryotes.</title>
        <authorList>
            <person name="Spang A."/>
            <person name="Saw J.H."/>
            <person name="Jorgensen S.L."/>
            <person name="Zaremba-Niedzwiedzka K."/>
            <person name="Martijn J."/>
            <person name="Lind A.E."/>
            <person name="van Eijk R."/>
            <person name="Schleper C."/>
            <person name="Guy L."/>
            <person name="Ettema T.J."/>
        </authorList>
    </citation>
    <scope>NUCLEOTIDE SEQUENCE</scope>
</reference>
<sequence length="123" mass="14403">MSMKNKKIIEYIRKAEVTLEDLMKDADKLVLCLCNIDMERDFAADQIRVSGKDYSKPIHSDALAISPRQRAEHERTFPDIKLDSQCRPIFDSYRKHQDYLDKCGLIKQRNRKGKRRSCSKIIA</sequence>
<dbReference type="EMBL" id="LAZR01006265">
    <property type="protein sequence ID" value="KKM93429.1"/>
    <property type="molecule type" value="Genomic_DNA"/>
</dbReference>
<gene>
    <name evidence="1" type="ORF">LCGC14_1208410</name>
</gene>
<proteinExistence type="predicted"/>
<name>A0A0F9LES0_9ZZZZ</name>
<organism evidence="1">
    <name type="scientific">marine sediment metagenome</name>
    <dbReference type="NCBI Taxonomy" id="412755"/>
    <lineage>
        <taxon>unclassified sequences</taxon>
        <taxon>metagenomes</taxon>
        <taxon>ecological metagenomes</taxon>
    </lineage>
</organism>
<accession>A0A0F9LES0</accession>
<evidence type="ECO:0000313" key="1">
    <source>
        <dbReference type="EMBL" id="KKM93429.1"/>
    </source>
</evidence>
<dbReference type="AlphaFoldDB" id="A0A0F9LES0"/>
<protein>
    <submittedName>
        <fullName evidence="1">Uncharacterized protein</fullName>
    </submittedName>
</protein>